<evidence type="ECO:0000313" key="2">
    <source>
        <dbReference type="EMBL" id="CAH2327620.1"/>
    </source>
</evidence>
<reference evidence="2" key="1">
    <citation type="submission" date="2022-03" db="EMBL/GenBank/DDBJ databases">
        <authorList>
            <person name="Alioto T."/>
            <person name="Alioto T."/>
            <person name="Gomez Garrido J."/>
        </authorList>
    </citation>
    <scope>NUCLEOTIDE SEQUENCE</scope>
</reference>
<feature type="region of interest" description="Disordered" evidence="1">
    <location>
        <begin position="37"/>
        <end position="146"/>
    </location>
</feature>
<accession>A0AAD1TI16</accession>
<feature type="compositionally biased region" description="Polar residues" evidence="1">
    <location>
        <begin position="108"/>
        <end position="117"/>
    </location>
</feature>
<evidence type="ECO:0000313" key="3">
    <source>
        <dbReference type="Proteomes" id="UP001295444"/>
    </source>
</evidence>
<name>A0AAD1TI16_PELCU</name>
<feature type="compositionally biased region" description="Basic and acidic residues" evidence="1">
    <location>
        <begin position="95"/>
        <end position="107"/>
    </location>
</feature>
<keyword evidence="3" id="KW-1185">Reference proteome</keyword>
<feature type="compositionally biased region" description="Basic and acidic residues" evidence="1">
    <location>
        <begin position="37"/>
        <end position="49"/>
    </location>
</feature>
<organism evidence="2 3">
    <name type="scientific">Pelobates cultripes</name>
    <name type="common">Western spadefoot toad</name>
    <dbReference type="NCBI Taxonomy" id="61616"/>
    <lineage>
        <taxon>Eukaryota</taxon>
        <taxon>Metazoa</taxon>
        <taxon>Chordata</taxon>
        <taxon>Craniata</taxon>
        <taxon>Vertebrata</taxon>
        <taxon>Euteleostomi</taxon>
        <taxon>Amphibia</taxon>
        <taxon>Batrachia</taxon>
        <taxon>Anura</taxon>
        <taxon>Pelobatoidea</taxon>
        <taxon>Pelobatidae</taxon>
        <taxon>Pelobates</taxon>
    </lineage>
</organism>
<evidence type="ECO:0000256" key="1">
    <source>
        <dbReference type="SAM" id="MobiDB-lite"/>
    </source>
</evidence>
<sequence>MADARCDLKHHGEQPDLLTRINDLFNAFWGKLALREQQTKRHKQEEHLPKTQPTQSLHGRAHPRTQRAQPWRRRRQRPTWAYKLTGRNPMLAKFQHKENPNPPKSREPQQIQRSAATSAPVYRASPDLDGAKNLLRSPAWVSGPPE</sequence>
<dbReference type="Proteomes" id="UP001295444">
    <property type="component" value="Chromosome 13"/>
</dbReference>
<dbReference type="AlphaFoldDB" id="A0AAD1TI16"/>
<feature type="compositionally biased region" description="Basic residues" evidence="1">
    <location>
        <begin position="59"/>
        <end position="77"/>
    </location>
</feature>
<gene>
    <name evidence="2" type="ORF">PECUL_23A040302</name>
</gene>
<protein>
    <submittedName>
        <fullName evidence="2">Uncharacterized protein</fullName>
    </submittedName>
</protein>
<proteinExistence type="predicted"/>
<dbReference type="EMBL" id="OW240924">
    <property type="protein sequence ID" value="CAH2327620.1"/>
    <property type="molecule type" value="Genomic_DNA"/>
</dbReference>